<reference evidence="4 5" key="1">
    <citation type="journal article" date="2015" name="Genome Biol. Evol.">
        <title>The genome of winter moth (Operophtera brumata) provides a genomic perspective on sexual dimorphism and phenology.</title>
        <authorList>
            <person name="Derks M.F."/>
            <person name="Smit S."/>
            <person name="Salis L."/>
            <person name="Schijlen E."/>
            <person name="Bossers A."/>
            <person name="Mateman C."/>
            <person name="Pijl A.S."/>
            <person name="de Ridder D."/>
            <person name="Groenen M.A."/>
            <person name="Visser M.E."/>
            <person name="Megens H.J."/>
        </authorList>
    </citation>
    <scope>NUCLEOTIDE SEQUENCE [LARGE SCALE GENOMIC DNA]</scope>
    <source>
        <strain evidence="4">WM2013NL</strain>
        <tissue evidence="4">Head and thorax</tissue>
    </source>
</reference>
<evidence type="ECO:0000256" key="1">
    <source>
        <dbReference type="ARBA" id="ARBA00007319"/>
    </source>
</evidence>
<dbReference type="CDD" id="cd01089">
    <property type="entry name" value="PA2G4-like"/>
    <property type="match status" value="1"/>
</dbReference>
<evidence type="ECO:0000313" key="4">
    <source>
        <dbReference type="EMBL" id="KOB76901.1"/>
    </source>
</evidence>
<dbReference type="FunFam" id="1.10.10.10:FF:000029">
    <property type="entry name" value="Proliferation-associated 2G4, a"/>
    <property type="match status" value="1"/>
</dbReference>
<feature type="domain" description="Peptidase M24" evidence="3">
    <location>
        <begin position="19"/>
        <end position="158"/>
    </location>
</feature>
<evidence type="ECO:0000313" key="5">
    <source>
        <dbReference type="Proteomes" id="UP000037510"/>
    </source>
</evidence>
<dbReference type="SUPFAM" id="SSF46785">
    <property type="entry name" value="Winged helix' DNA-binding domain"/>
    <property type="match status" value="1"/>
</dbReference>
<accession>A0A0L7LNV6</accession>
<dbReference type="InterPro" id="IPR004545">
    <property type="entry name" value="PA2G4"/>
</dbReference>
<dbReference type="InterPro" id="IPR047113">
    <property type="entry name" value="PA2G4/ARX1"/>
</dbReference>
<dbReference type="InterPro" id="IPR036388">
    <property type="entry name" value="WH-like_DNA-bd_sf"/>
</dbReference>
<feature type="region of interest" description="Disordered" evidence="2">
    <location>
        <begin position="362"/>
        <end position="387"/>
    </location>
</feature>
<comment type="caution">
    <text evidence="4">The sequence shown here is derived from an EMBL/GenBank/DDBJ whole genome shotgun (WGS) entry which is preliminary data.</text>
</comment>
<evidence type="ECO:0000256" key="2">
    <source>
        <dbReference type="SAM" id="MobiDB-lite"/>
    </source>
</evidence>
<dbReference type="Pfam" id="PF00557">
    <property type="entry name" value="Peptidase_M24"/>
    <property type="match status" value="1"/>
</dbReference>
<dbReference type="NCBIfam" id="TIGR00495">
    <property type="entry name" value="crvDNA_42K"/>
    <property type="match status" value="1"/>
</dbReference>
<evidence type="ECO:0000259" key="3">
    <source>
        <dbReference type="Pfam" id="PF00557"/>
    </source>
</evidence>
<dbReference type="AlphaFoldDB" id="A0A0L7LNV6"/>
<dbReference type="PANTHER" id="PTHR10804:SF11">
    <property type="entry name" value="PROLIFERATION-ASSOCIATED PROTEIN 2G4"/>
    <property type="match status" value="1"/>
</dbReference>
<protein>
    <submittedName>
        <fullName evidence="4">Proliferation-associated protein 2G4</fullName>
    </submittedName>
</protein>
<dbReference type="Proteomes" id="UP000037510">
    <property type="component" value="Unassembled WGS sequence"/>
</dbReference>
<sequence>MADDKEVDKTIAEDLVVTKYKLAGQIVNRVLEQILAKCVPDASATEICEFGDKLLIEETSKVFKKEKDSKKGIAFSTCVSVNNCICHFSPIPSESDYILKAGDLAKVDFGAHIDGFIAVVAHTVIVGGGEVTGKAADVLLAAHYASEAALRLLRPDNEVTVELSVSKCVTCSILLISAEFGCKPVEGMLSHQLKQFRIDGEKSIIQNPSELQRKEHEKATLEMYEVYAMDVLVSTGEGVGREMDTRCTIYKKTDEVYQLKLKASRMFYSEVRNKHGSMPFNLRSFDKETSARLGVVECVNHKLIEPFQVLYERPGELVAQFKFTVLLLPSGTHRITGIPFDKSQCKSERSIKDPELNALLNSSAKANKKKKKKAGAEEPMEVEAAVA</sequence>
<keyword evidence="5" id="KW-1185">Reference proteome</keyword>
<gene>
    <name evidence="4" type="ORF">OBRU01_04711</name>
</gene>
<dbReference type="InterPro" id="IPR000994">
    <property type="entry name" value="Pept_M24"/>
</dbReference>
<dbReference type="Gene3D" id="1.10.10.10">
    <property type="entry name" value="Winged helix-like DNA-binding domain superfamily/Winged helix DNA-binding domain"/>
    <property type="match status" value="1"/>
</dbReference>
<dbReference type="InterPro" id="IPR036390">
    <property type="entry name" value="WH_DNA-bd_sf"/>
</dbReference>
<dbReference type="InterPro" id="IPR036005">
    <property type="entry name" value="Creatinase/aminopeptidase-like"/>
</dbReference>
<dbReference type="SUPFAM" id="SSF55920">
    <property type="entry name" value="Creatinase/aminopeptidase"/>
    <property type="match status" value="1"/>
</dbReference>
<dbReference type="STRING" id="104452.A0A0L7LNV6"/>
<name>A0A0L7LNV6_OPEBR</name>
<comment type="similarity">
    <text evidence="1">Belongs to the peptidase M24 family.</text>
</comment>
<dbReference type="PANTHER" id="PTHR10804">
    <property type="entry name" value="PROTEASE FAMILY M24 METHIONYL AMINOPEPTIDASE, AMINOPEPTIDASE P"/>
    <property type="match status" value="1"/>
</dbReference>
<dbReference type="Gene3D" id="3.90.230.10">
    <property type="entry name" value="Creatinase/methionine aminopeptidase superfamily"/>
    <property type="match status" value="1"/>
</dbReference>
<proteinExistence type="inferred from homology"/>
<organism evidence="4 5">
    <name type="scientific">Operophtera brumata</name>
    <name type="common">Winter moth</name>
    <name type="synonym">Phalaena brumata</name>
    <dbReference type="NCBI Taxonomy" id="104452"/>
    <lineage>
        <taxon>Eukaryota</taxon>
        <taxon>Metazoa</taxon>
        <taxon>Ecdysozoa</taxon>
        <taxon>Arthropoda</taxon>
        <taxon>Hexapoda</taxon>
        <taxon>Insecta</taxon>
        <taxon>Pterygota</taxon>
        <taxon>Neoptera</taxon>
        <taxon>Endopterygota</taxon>
        <taxon>Lepidoptera</taxon>
        <taxon>Glossata</taxon>
        <taxon>Ditrysia</taxon>
        <taxon>Geometroidea</taxon>
        <taxon>Geometridae</taxon>
        <taxon>Larentiinae</taxon>
        <taxon>Operophtera</taxon>
    </lineage>
</organism>
<dbReference type="EMBL" id="JTDY01000499">
    <property type="protein sequence ID" value="KOB76901.1"/>
    <property type="molecule type" value="Genomic_DNA"/>
</dbReference>